<sequence>MMYKTDWPTQVEIWKLRYEWVLC</sequence>
<accession>A0ABN7PCC7</accession>
<dbReference type="Proteomes" id="UP001153148">
    <property type="component" value="Unassembled WGS sequence"/>
</dbReference>
<protein>
    <submittedName>
        <fullName evidence="1">Uncharacterized protein</fullName>
    </submittedName>
</protein>
<proteinExistence type="predicted"/>
<reference evidence="1" key="1">
    <citation type="submission" date="2021-03" db="EMBL/GenBank/DDBJ databases">
        <authorList>
            <person name="Tran Van P."/>
        </authorList>
    </citation>
    <scope>NUCLEOTIDE SEQUENCE</scope>
</reference>
<comment type="caution">
    <text evidence="1">The sequence shown here is derived from an EMBL/GenBank/DDBJ whole genome shotgun (WGS) entry which is preliminary data.</text>
</comment>
<evidence type="ECO:0000313" key="2">
    <source>
        <dbReference type="Proteomes" id="UP001153148"/>
    </source>
</evidence>
<gene>
    <name evidence="1" type="ORF">TPAB3V08_LOCUS12362</name>
</gene>
<dbReference type="EMBL" id="CAJPIN010042872">
    <property type="protein sequence ID" value="CAG2065418.1"/>
    <property type="molecule type" value="Genomic_DNA"/>
</dbReference>
<keyword evidence="2" id="KW-1185">Reference proteome</keyword>
<evidence type="ECO:0000313" key="1">
    <source>
        <dbReference type="EMBL" id="CAG2065418.1"/>
    </source>
</evidence>
<organism evidence="1 2">
    <name type="scientific">Timema podura</name>
    <name type="common">Walking stick</name>
    <dbReference type="NCBI Taxonomy" id="61482"/>
    <lineage>
        <taxon>Eukaryota</taxon>
        <taxon>Metazoa</taxon>
        <taxon>Ecdysozoa</taxon>
        <taxon>Arthropoda</taxon>
        <taxon>Hexapoda</taxon>
        <taxon>Insecta</taxon>
        <taxon>Pterygota</taxon>
        <taxon>Neoptera</taxon>
        <taxon>Polyneoptera</taxon>
        <taxon>Phasmatodea</taxon>
        <taxon>Timematodea</taxon>
        <taxon>Timematoidea</taxon>
        <taxon>Timematidae</taxon>
        <taxon>Timema</taxon>
    </lineage>
</organism>
<name>A0ABN7PCC7_TIMPD</name>